<evidence type="ECO:0000256" key="1">
    <source>
        <dbReference type="ARBA" id="ARBA00004749"/>
    </source>
</evidence>
<comment type="similarity">
    <text evidence="2">Belongs to the protein kinase superfamily. ADCK protein kinase family.</text>
</comment>
<comment type="pathway">
    <text evidence="1">Cofactor biosynthesis; ubiquinone biosynthesis.</text>
</comment>
<gene>
    <name evidence="7" type="primary">COQ8B</name>
</gene>
<dbReference type="GeneTree" id="ENSGT00940000158965"/>
<dbReference type="Pfam" id="PF03109">
    <property type="entry name" value="ABC1"/>
    <property type="match status" value="1"/>
</dbReference>
<dbReference type="InterPro" id="IPR051409">
    <property type="entry name" value="Atypical_kinase_ADCK"/>
</dbReference>
<dbReference type="Ensembl" id="ENSLLTT00000016370.1">
    <property type="protein sequence ID" value="ENSLLTP00000015761.1"/>
    <property type="gene ID" value="ENSLLTG00000012078.1"/>
</dbReference>
<protein>
    <submittedName>
        <fullName evidence="7">Coenzyme Q8B</fullName>
    </submittedName>
</protein>
<reference evidence="7" key="2">
    <citation type="submission" date="2025-09" db="UniProtKB">
        <authorList>
            <consortium name="Ensembl"/>
        </authorList>
    </citation>
    <scope>IDENTIFICATION</scope>
</reference>
<dbReference type="PANTHER" id="PTHR43851:SF4">
    <property type="entry name" value="ATYPICAL KINASE COQ8B, MITOCHONDRIAL"/>
    <property type="match status" value="1"/>
</dbReference>
<evidence type="ECO:0000313" key="8">
    <source>
        <dbReference type="Proteomes" id="UP000694406"/>
    </source>
</evidence>
<dbReference type="GO" id="GO:0021692">
    <property type="term" value="P:cerebellar Purkinje cell layer morphogenesis"/>
    <property type="evidence" value="ECO:0007669"/>
    <property type="project" value="Ensembl"/>
</dbReference>
<reference evidence="7" key="1">
    <citation type="submission" date="2025-08" db="UniProtKB">
        <authorList>
            <consortium name="Ensembl"/>
        </authorList>
    </citation>
    <scope>IDENTIFICATION</scope>
</reference>
<organism evidence="7 8">
    <name type="scientific">Laticauda laticaudata</name>
    <name type="common">Blue-ringed sea krait</name>
    <name type="synonym">Blue-lipped sea krait</name>
    <dbReference type="NCBI Taxonomy" id="8630"/>
    <lineage>
        <taxon>Eukaryota</taxon>
        <taxon>Metazoa</taxon>
        <taxon>Chordata</taxon>
        <taxon>Craniata</taxon>
        <taxon>Vertebrata</taxon>
        <taxon>Euteleostomi</taxon>
        <taxon>Lepidosauria</taxon>
        <taxon>Squamata</taxon>
        <taxon>Bifurcata</taxon>
        <taxon>Unidentata</taxon>
        <taxon>Episquamata</taxon>
        <taxon>Toxicofera</taxon>
        <taxon>Serpentes</taxon>
        <taxon>Colubroidea</taxon>
        <taxon>Elapidae</taxon>
        <taxon>Laticaudinae</taxon>
        <taxon>Laticauda</taxon>
    </lineage>
</organism>
<evidence type="ECO:0000256" key="3">
    <source>
        <dbReference type="ARBA" id="ARBA00022679"/>
    </source>
</evidence>
<dbReference type="GO" id="GO:0005524">
    <property type="term" value="F:ATP binding"/>
    <property type="evidence" value="ECO:0007669"/>
    <property type="project" value="UniProtKB-KW"/>
</dbReference>
<evidence type="ECO:0000256" key="5">
    <source>
        <dbReference type="ARBA" id="ARBA00022840"/>
    </source>
</evidence>
<dbReference type="GO" id="GO:0004672">
    <property type="term" value="F:protein kinase activity"/>
    <property type="evidence" value="ECO:0007669"/>
    <property type="project" value="Ensembl"/>
</dbReference>
<keyword evidence="8" id="KW-1185">Reference proteome</keyword>
<dbReference type="InterPro" id="IPR011009">
    <property type="entry name" value="Kinase-like_dom_sf"/>
</dbReference>
<dbReference type="SUPFAM" id="SSF56112">
    <property type="entry name" value="Protein kinase-like (PK-like)"/>
    <property type="match status" value="1"/>
</dbReference>
<evidence type="ECO:0000259" key="6">
    <source>
        <dbReference type="Pfam" id="PF03109"/>
    </source>
</evidence>
<keyword evidence="4" id="KW-0547">Nucleotide-binding</keyword>
<feature type="domain" description="ABC1 atypical kinase-like" evidence="6">
    <location>
        <begin position="66"/>
        <end position="304"/>
    </location>
</feature>
<dbReference type="InterPro" id="IPR034646">
    <property type="entry name" value="ADCK3_dom"/>
</dbReference>
<dbReference type="GO" id="GO:0006744">
    <property type="term" value="P:ubiquinone biosynthetic process"/>
    <property type="evidence" value="ECO:0007669"/>
    <property type="project" value="Ensembl"/>
</dbReference>
<accession>A0A8C5SFD8</accession>
<dbReference type="PANTHER" id="PTHR43851">
    <property type="match status" value="1"/>
</dbReference>
<name>A0A8C5SFD8_LATLA</name>
<sequence>ALVEAARSSLRGDRSAAESRLSAANAQRIADTLCRMRGAALKIGQMFSIQDNYFLSPQLQQIFERVRQSADFMPPSQMMGVLSEELGTDWRERVASFDEQPFAAASVGQVHLGVLKDGTEVAMKIQYPGIAQSIRSDVDNLLLVLRMSTVFPAGLFADNTLQVLQKELERECDYEREASSTKRFRRLLEGDPFFEVPEVVDELSTRRVLSMELVGGVPLDQCQELDQEARNEICSQILRLCLRELFEFRFMQTDPNWANFFYDAERHKVTLLDFGASRDFRKEFTDLYIEVVRAAADGDREKVLWKSKDLGFLTGFESKASSAVFSTPGPFDFSTQDMTRCVQDLIPVMLKHRLCPPPEESYSLHRKMAGTFLLCARLAAAVPCREMFEEAYSQYTGQESPSRLG</sequence>
<dbReference type="Gene3D" id="1.10.510.10">
    <property type="entry name" value="Transferase(Phosphotransferase) domain 1"/>
    <property type="match status" value="1"/>
</dbReference>
<evidence type="ECO:0000256" key="4">
    <source>
        <dbReference type="ARBA" id="ARBA00022741"/>
    </source>
</evidence>
<dbReference type="GO" id="GO:0005739">
    <property type="term" value="C:mitochondrion"/>
    <property type="evidence" value="ECO:0007669"/>
    <property type="project" value="Ensembl"/>
</dbReference>
<evidence type="ECO:0000313" key="7">
    <source>
        <dbReference type="Ensembl" id="ENSLLTP00000015761.1"/>
    </source>
</evidence>
<dbReference type="CDD" id="cd13970">
    <property type="entry name" value="ABC1_ADCK3"/>
    <property type="match status" value="1"/>
</dbReference>
<evidence type="ECO:0000256" key="2">
    <source>
        <dbReference type="ARBA" id="ARBA00009670"/>
    </source>
</evidence>
<keyword evidence="3" id="KW-0808">Transferase</keyword>
<keyword evidence="5" id="KW-0067">ATP-binding</keyword>
<dbReference type="InterPro" id="IPR004147">
    <property type="entry name" value="ABC1_dom"/>
</dbReference>
<dbReference type="AlphaFoldDB" id="A0A8C5SFD8"/>
<dbReference type="Proteomes" id="UP000694406">
    <property type="component" value="Unplaced"/>
</dbReference>
<proteinExistence type="inferred from homology"/>